<evidence type="ECO:0000256" key="4">
    <source>
        <dbReference type="ARBA" id="ARBA00023040"/>
    </source>
</evidence>
<feature type="transmembrane region" description="Helical" evidence="8">
    <location>
        <begin position="106"/>
        <end position="128"/>
    </location>
</feature>
<organism evidence="11 12">
    <name type="scientific">Rotaria socialis</name>
    <dbReference type="NCBI Taxonomy" id="392032"/>
    <lineage>
        <taxon>Eukaryota</taxon>
        <taxon>Metazoa</taxon>
        <taxon>Spiralia</taxon>
        <taxon>Gnathifera</taxon>
        <taxon>Rotifera</taxon>
        <taxon>Eurotatoria</taxon>
        <taxon>Bdelloidea</taxon>
        <taxon>Philodinida</taxon>
        <taxon>Philodinidae</taxon>
        <taxon>Rotaria</taxon>
    </lineage>
</organism>
<evidence type="ECO:0000313" key="11">
    <source>
        <dbReference type="EMBL" id="CAF4466047.1"/>
    </source>
</evidence>
<proteinExistence type="predicted"/>
<protein>
    <recommendedName>
        <fullName evidence="9">G-protein coupled receptors family 1 profile domain-containing protein</fullName>
    </recommendedName>
</protein>
<evidence type="ECO:0000256" key="8">
    <source>
        <dbReference type="SAM" id="Phobius"/>
    </source>
</evidence>
<evidence type="ECO:0000256" key="2">
    <source>
        <dbReference type="ARBA" id="ARBA00022692"/>
    </source>
</evidence>
<dbReference type="Proteomes" id="UP000663873">
    <property type="component" value="Unassembled WGS sequence"/>
</dbReference>
<keyword evidence="7" id="KW-0807">Transducer</keyword>
<dbReference type="PRINTS" id="PR00237">
    <property type="entry name" value="GPCRRHODOPSN"/>
</dbReference>
<keyword evidence="12" id="KW-1185">Reference proteome</keyword>
<dbReference type="PANTHER" id="PTHR24240">
    <property type="entry name" value="OPSIN"/>
    <property type="match status" value="1"/>
</dbReference>
<gene>
    <name evidence="10" type="ORF">TIS948_LOCUS26745</name>
    <name evidence="11" type="ORF">UJA718_LOCUS23861</name>
</gene>
<feature type="transmembrane region" description="Helical" evidence="8">
    <location>
        <begin position="80"/>
        <end position="100"/>
    </location>
</feature>
<comment type="subcellular location">
    <subcellularLocation>
        <location evidence="1">Membrane</location>
        <topology evidence="1">Multi-pass membrane protein</topology>
    </subcellularLocation>
</comment>
<keyword evidence="4" id="KW-0297">G-protein coupled receptor</keyword>
<feature type="domain" description="G-protein coupled receptors family 1 profile" evidence="9">
    <location>
        <begin position="13"/>
        <end position="126"/>
    </location>
</feature>
<dbReference type="InterPro" id="IPR000276">
    <property type="entry name" value="GPCR_Rhodpsn"/>
</dbReference>
<feature type="transmembrane region" description="Helical" evidence="8">
    <location>
        <begin position="29"/>
        <end position="54"/>
    </location>
</feature>
<evidence type="ECO:0000313" key="12">
    <source>
        <dbReference type="Proteomes" id="UP000663873"/>
    </source>
</evidence>
<dbReference type="GO" id="GO:0004930">
    <property type="term" value="F:G protein-coupled receptor activity"/>
    <property type="evidence" value="ECO:0007669"/>
    <property type="project" value="UniProtKB-KW"/>
</dbReference>
<evidence type="ECO:0000313" key="10">
    <source>
        <dbReference type="EMBL" id="CAF3389971.1"/>
    </source>
</evidence>
<evidence type="ECO:0000256" key="7">
    <source>
        <dbReference type="ARBA" id="ARBA00023224"/>
    </source>
</evidence>
<dbReference type="PROSITE" id="PS50262">
    <property type="entry name" value="G_PROTEIN_RECEP_F1_2"/>
    <property type="match status" value="1"/>
</dbReference>
<dbReference type="AlphaFoldDB" id="A0A820TCT1"/>
<dbReference type="EMBL" id="CAJNXB010004729">
    <property type="protein sequence ID" value="CAF3389971.1"/>
    <property type="molecule type" value="Genomic_DNA"/>
</dbReference>
<keyword evidence="3 8" id="KW-1133">Transmembrane helix</keyword>
<sequence length="175" mass="19984">MGGLLMSGVGASCSIKWEGLSLSITRYNIVILIFVYLIPVTIMITINLNSYFVILKRRRRASINLNAPHTLRQYLIERRITFTVILIIADFFIGWTPYAAAAFVSAFGTIPSLFAKTSGIWNPLIYVAHNRNIRHYLRFCTSPHSRRDRTSDPTRFLTYPLITFQLPLVSTPNSR</sequence>
<comment type="caution">
    <text evidence="11">The sequence shown here is derived from an EMBL/GenBank/DDBJ whole genome shotgun (WGS) entry which is preliminary data.</text>
</comment>
<evidence type="ECO:0000256" key="5">
    <source>
        <dbReference type="ARBA" id="ARBA00023136"/>
    </source>
</evidence>
<evidence type="ECO:0000256" key="6">
    <source>
        <dbReference type="ARBA" id="ARBA00023170"/>
    </source>
</evidence>
<dbReference type="EMBL" id="CAJOBP010005313">
    <property type="protein sequence ID" value="CAF4466047.1"/>
    <property type="molecule type" value="Genomic_DNA"/>
</dbReference>
<dbReference type="Proteomes" id="UP000663825">
    <property type="component" value="Unassembled WGS sequence"/>
</dbReference>
<dbReference type="GO" id="GO:0016020">
    <property type="term" value="C:membrane"/>
    <property type="evidence" value="ECO:0007669"/>
    <property type="project" value="UniProtKB-SubCell"/>
</dbReference>
<keyword evidence="2 8" id="KW-0812">Transmembrane</keyword>
<evidence type="ECO:0000256" key="3">
    <source>
        <dbReference type="ARBA" id="ARBA00022989"/>
    </source>
</evidence>
<dbReference type="OrthoDB" id="7217071at2759"/>
<name>A0A820TCT1_9BILA</name>
<keyword evidence="6" id="KW-0675">Receptor</keyword>
<dbReference type="Gene3D" id="1.20.1070.10">
    <property type="entry name" value="Rhodopsin 7-helix transmembrane proteins"/>
    <property type="match status" value="1"/>
</dbReference>
<dbReference type="InterPro" id="IPR017452">
    <property type="entry name" value="GPCR_Rhodpsn_7TM"/>
</dbReference>
<accession>A0A820TCT1</accession>
<reference evidence="11" key="1">
    <citation type="submission" date="2021-02" db="EMBL/GenBank/DDBJ databases">
        <authorList>
            <person name="Nowell W R."/>
        </authorList>
    </citation>
    <scope>NUCLEOTIDE SEQUENCE</scope>
</reference>
<dbReference type="Pfam" id="PF00001">
    <property type="entry name" value="7tm_1"/>
    <property type="match status" value="1"/>
</dbReference>
<evidence type="ECO:0000256" key="1">
    <source>
        <dbReference type="ARBA" id="ARBA00004141"/>
    </source>
</evidence>
<keyword evidence="5 8" id="KW-0472">Membrane</keyword>
<dbReference type="InterPro" id="IPR050125">
    <property type="entry name" value="GPCR_opsins"/>
</dbReference>
<evidence type="ECO:0000259" key="9">
    <source>
        <dbReference type="PROSITE" id="PS50262"/>
    </source>
</evidence>
<dbReference type="SUPFAM" id="SSF81321">
    <property type="entry name" value="Family A G protein-coupled receptor-like"/>
    <property type="match status" value="1"/>
</dbReference>